<dbReference type="Pfam" id="PF13579">
    <property type="entry name" value="Glyco_trans_4_4"/>
    <property type="match status" value="1"/>
</dbReference>
<keyword evidence="4" id="KW-1185">Reference proteome</keyword>
<accession>A0A0M2PTF9</accession>
<dbReference type="InterPro" id="IPR001296">
    <property type="entry name" value="Glyco_trans_1"/>
</dbReference>
<gene>
    <name evidence="3" type="ORF">PROH_15885</name>
</gene>
<dbReference type="EMBL" id="AJTX02000006">
    <property type="protein sequence ID" value="KKI99394.1"/>
    <property type="molecule type" value="Genomic_DNA"/>
</dbReference>
<name>A0A0M2PTF9_PROHO</name>
<dbReference type="GO" id="GO:0016757">
    <property type="term" value="F:glycosyltransferase activity"/>
    <property type="evidence" value="ECO:0007669"/>
    <property type="project" value="InterPro"/>
</dbReference>
<reference evidence="3" key="1">
    <citation type="submission" date="2012-04" db="EMBL/GenBank/DDBJ databases">
        <authorList>
            <person name="Borisov I.G."/>
            <person name="Ivanikova N.V."/>
            <person name="Pinevich A.V."/>
        </authorList>
    </citation>
    <scope>NUCLEOTIDE SEQUENCE</scope>
    <source>
        <strain evidence="3">CALU 1027</strain>
    </source>
</reference>
<keyword evidence="3" id="KW-0808">Transferase</keyword>
<organism evidence="3 4">
    <name type="scientific">Prochlorothrix hollandica PCC 9006 = CALU 1027</name>
    <dbReference type="NCBI Taxonomy" id="317619"/>
    <lineage>
        <taxon>Bacteria</taxon>
        <taxon>Bacillati</taxon>
        <taxon>Cyanobacteriota</taxon>
        <taxon>Cyanophyceae</taxon>
        <taxon>Prochlorotrichales</taxon>
        <taxon>Prochlorotrichaceae</taxon>
        <taxon>Prochlorothrix</taxon>
    </lineage>
</organism>
<evidence type="ECO:0000259" key="2">
    <source>
        <dbReference type="Pfam" id="PF13579"/>
    </source>
</evidence>
<dbReference type="PANTHER" id="PTHR45947">
    <property type="entry name" value="SULFOQUINOVOSYL TRANSFERASE SQD2"/>
    <property type="match status" value="1"/>
</dbReference>
<dbReference type="InterPro" id="IPR028098">
    <property type="entry name" value="Glyco_trans_4-like_N"/>
</dbReference>
<dbReference type="STRING" id="317619.GCA_000332315_02347"/>
<sequence length="399" mass="44716">MALRILVISHTYIVDLNCEKLRVLATLEPGIEVTIVVPQRWRPGGVQNRVIEPEPRQDGNFRVVPISNLSQNHQGLLCFGWGLVTLLRQFRPQVIQVEQGSRALAYAQVIFLNQLLGLGAKCFFFTWWNLPYSLKAPIAWLEAYNLRHTDGLVAGNQEAVAILRRQGYRKAARVMPQLGVDETLFCPQPQPQLAQALGIQPQEFVVGFVGRFVAEKGLRTLAQALEQVADRPWKWLLLGRGELETELHQWAEAAGLGDRLIWVESVPHHRVAQYLNLMQVLVLPSETTYGFKTLTAVGWKEQFGHVLIEAMACGVPVIGSDSGEIPHVIGEAGLVFPEGKGTELADRLRLLMDQPDTAQDWGQRGYQRCLSHYTNRALAQDLLRFYRDVVAGSAECQVS</sequence>
<evidence type="ECO:0000313" key="3">
    <source>
        <dbReference type="EMBL" id="KKI99394.1"/>
    </source>
</evidence>
<dbReference type="SUPFAM" id="SSF53756">
    <property type="entry name" value="UDP-Glycosyltransferase/glycogen phosphorylase"/>
    <property type="match status" value="1"/>
</dbReference>
<dbReference type="Gene3D" id="3.40.50.2000">
    <property type="entry name" value="Glycogen Phosphorylase B"/>
    <property type="match status" value="2"/>
</dbReference>
<feature type="domain" description="Glycosyltransferase subfamily 4-like N-terminal" evidence="2">
    <location>
        <begin position="29"/>
        <end position="174"/>
    </location>
</feature>
<evidence type="ECO:0000259" key="1">
    <source>
        <dbReference type="Pfam" id="PF00534"/>
    </source>
</evidence>
<dbReference type="eggNOG" id="COG0438">
    <property type="taxonomic scope" value="Bacteria"/>
</dbReference>
<comment type="caution">
    <text evidence="3">The sequence shown here is derived from an EMBL/GenBank/DDBJ whole genome shotgun (WGS) entry which is preliminary data.</text>
</comment>
<proteinExistence type="predicted"/>
<dbReference type="NCBIfam" id="NF038298">
    <property type="entry name" value="EPS_HpsO"/>
    <property type="match status" value="1"/>
</dbReference>
<feature type="domain" description="Glycosyl transferase family 1" evidence="1">
    <location>
        <begin position="192"/>
        <end position="368"/>
    </location>
</feature>
<dbReference type="PANTHER" id="PTHR45947:SF3">
    <property type="entry name" value="SULFOQUINOVOSYL TRANSFERASE SQD2"/>
    <property type="match status" value="1"/>
</dbReference>
<dbReference type="Pfam" id="PF00534">
    <property type="entry name" value="Glycos_transf_1"/>
    <property type="match status" value="1"/>
</dbReference>
<dbReference type="Proteomes" id="UP000034681">
    <property type="component" value="Unassembled WGS sequence"/>
</dbReference>
<dbReference type="CDD" id="cd03801">
    <property type="entry name" value="GT4_PimA-like"/>
    <property type="match status" value="1"/>
</dbReference>
<dbReference type="AlphaFoldDB" id="A0A0M2PTF9"/>
<dbReference type="InterPro" id="IPR050194">
    <property type="entry name" value="Glycosyltransferase_grp1"/>
</dbReference>
<evidence type="ECO:0000313" key="4">
    <source>
        <dbReference type="Proteomes" id="UP000034681"/>
    </source>
</evidence>
<dbReference type="OrthoDB" id="9806653at2"/>
<dbReference type="RefSeq" id="WP_044076805.1">
    <property type="nucleotide sequence ID" value="NZ_KB235937.1"/>
</dbReference>
<protein>
    <submittedName>
        <fullName evidence="3">Glycosyl transferase family 1</fullName>
    </submittedName>
</protein>